<comment type="caution">
    <text evidence="2">The sequence shown here is derived from an EMBL/GenBank/DDBJ whole genome shotgun (WGS) entry which is preliminary data.</text>
</comment>
<protein>
    <submittedName>
        <fullName evidence="2">Uncharacterized protein</fullName>
    </submittedName>
</protein>
<proteinExistence type="predicted"/>
<evidence type="ECO:0000256" key="1">
    <source>
        <dbReference type="SAM" id="Phobius"/>
    </source>
</evidence>
<feature type="transmembrane region" description="Helical" evidence="1">
    <location>
        <begin position="52"/>
        <end position="70"/>
    </location>
</feature>
<keyword evidence="1" id="KW-0812">Transmembrane</keyword>
<dbReference type="Proteomes" id="UP000316639">
    <property type="component" value="Unassembled WGS sequence"/>
</dbReference>
<accession>A0A563EU47</accession>
<dbReference type="RefSeq" id="WP_146352919.1">
    <property type="nucleotide sequence ID" value="NZ_VOBR01000009.1"/>
</dbReference>
<name>A0A563EU47_9PSEU</name>
<evidence type="ECO:0000313" key="3">
    <source>
        <dbReference type="Proteomes" id="UP000316639"/>
    </source>
</evidence>
<dbReference type="AlphaFoldDB" id="A0A563EU47"/>
<dbReference type="EMBL" id="VOBR01000009">
    <property type="protein sequence ID" value="TWP51247.1"/>
    <property type="molecule type" value="Genomic_DNA"/>
</dbReference>
<keyword evidence="1" id="KW-0472">Membrane</keyword>
<organism evidence="2 3">
    <name type="scientific">Lentzea tibetensis</name>
    <dbReference type="NCBI Taxonomy" id="2591470"/>
    <lineage>
        <taxon>Bacteria</taxon>
        <taxon>Bacillati</taxon>
        <taxon>Actinomycetota</taxon>
        <taxon>Actinomycetes</taxon>
        <taxon>Pseudonocardiales</taxon>
        <taxon>Pseudonocardiaceae</taxon>
        <taxon>Lentzea</taxon>
    </lineage>
</organism>
<keyword evidence="3" id="KW-1185">Reference proteome</keyword>
<evidence type="ECO:0000313" key="2">
    <source>
        <dbReference type="EMBL" id="TWP51247.1"/>
    </source>
</evidence>
<keyword evidence="1" id="KW-1133">Transmembrane helix</keyword>
<reference evidence="2 3" key="1">
    <citation type="submission" date="2019-07" db="EMBL/GenBank/DDBJ databases">
        <title>Lentzea xizangensis sp. nov., isolated from Qinghai-Tibetan Plateau Soils.</title>
        <authorList>
            <person name="Huang J."/>
        </authorList>
    </citation>
    <scope>NUCLEOTIDE SEQUENCE [LARGE SCALE GENOMIC DNA]</scope>
    <source>
        <strain evidence="2 3">FXJ1.1311</strain>
    </source>
</reference>
<gene>
    <name evidence="2" type="ORF">FKR81_16675</name>
</gene>
<sequence>MTTIPLPLLLGLALLAFTAVVLLWKVLIGAAGLGVAQWLLVQAADDNAAVQISVFAVLALPTVFVLSRVLGTHHRPARARESRFVYGRKENVV</sequence>